<dbReference type="PANTHER" id="PTHR34730:SF1">
    <property type="entry name" value="PARAQUAT-INDUCIBLE PROTEIN A"/>
    <property type="match status" value="1"/>
</dbReference>
<feature type="signal peptide" evidence="1">
    <location>
        <begin position="1"/>
        <end position="16"/>
    </location>
</feature>
<gene>
    <name evidence="2" type="ORF">EIN_174660</name>
</gene>
<evidence type="ECO:0000256" key="1">
    <source>
        <dbReference type="SAM" id="SignalP"/>
    </source>
</evidence>
<sequence length="266" mass="29211">MLSLLFFAITVFSSESGEYCDFNCFVKALTFTLDFNGSFSFQGYNIPSLTFHDFVIQNITGSVNNETAPDMLISNITLATLSGNGPIISESSEKEIGYLELDMKEVHLDFATQFETYNYLGYNLIGSVDPSIAADLNTDAATLKMVCTDCSSKDKIAFATINAAFGKMLGFIQILLDTNMYKLEALMKEDIDAMLDNINSNYTEKFINSTELLHFPIDIATPLNITESSLIDLIACASNGLAGGNETEPGINDIFNKMTNYSGDFL</sequence>
<dbReference type="GeneID" id="14883603"/>
<dbReference type="RefSeq" id="XP_004184107.1">
    <property type="nucleotide sequence ID" value="XM_004184059.1"/>
</dbReference>
<dbReference type="OMA" id="VGEMEFT"/>
<evidence type="ECO:0008006" key="4">
    <source>
        <dbReference type="Google" id="ProtNLM"/>
    </source>
</evidence>
<dbReference type="PANTHER" id="PTHR34730">
    <property type="entry name" value="UNNAMED PRODUCT"/>
    <property type="match status" value="1"/>
</dbReference>
<evidence type="ECO:0000313" key="2">
    <source>
        <dbReference type="EMBL" id="ELP84761.1"/>
    </source>
</evidence>
<dbReference type="Proteomes" id="UP000014680">
    <property type="component" value="Unassembled WGS sequence"/>
</dbReference>
<keyword evidence="1" id="KW-0732">Signal</keyword>
<dbReference type="AlphaFoldDB" id="A0A0A1TW91"/>
<feature type="chain" id="PRO_5001990588" description="Lipid-binding serum glycoprotein N-terminal domain-containing protein" evidence="1">
    <location>
        <begin position="17"/>
        <end position="266"/>
    </location>
</feature>
<evidence type="ECO:0000313" key="3">
    <source>
        <dbReference type="Proteomes" id="UP000014680"/>
    </source>
</evidence>
<protein>
    <recommendedName>
        <fullName evidence="4">Lipid-binding serum glycoprotein N-terminal domain-containing protein</fullName>
    </recommendedName>
</protein>
<keyword evidence="3" id="KW-1185">Reference proteome</keyword>
<dbReference type="VEuPathDB" id="AmoebaDB:EIN_174660"/>
<reference evidence="2 3" key="1">
    <citation type="submission" date="2012-10" db="EMBL/GenBank/DDBJ databases">
        <authorList>
            <person name="Zafar N."/>
            <person name="Inman J."/>
            <person name="Hall N."/>
            <person name="Lorenzi H."/>
            <person name="Caler E."/>
        </authorList>
    </citation>
    <scope>NUCLEOTIDE SEQUENCE [LARGE SCALE GENOMIC DNA]</scope>
    <source>
        <strain evidence="2 3">IP1</strain>
    </source>
</reference>
<name>A0A0A1TW91_ENTIV</name>
<proteinExistence type="predicted"/>
<accession>A0A0A1TW91</accession>
<dbReference type="KEGG" id="eiv:EIN_174660"/>
<organism evidence="2 3">
    <name type="scientific">Entamoeba invadens IP1</name>
    <dbReference type="NCBI Taxonomy" id="370355"/>
    <lineage>
        <taxon>Eukaryota</taxon>
        <taxon>Amoebozoa</taxon>
        <taxon>Evosea</taxon>
        <taxon>Archamoebae</taxon>
        <taxon>Mastigamoebida</taxon>
        <taxon>Entamoebidae</taxon>
        <taxon>Entamoeba</taxon>
    </lineage>
</organism>
<dbReference type="EMBL" id="KB207112">
    <property type="protein sequence ID" value="ELP84761.1"/>
    <property type="molecule type" value="Genomic_DNA"/>
</dbReference>
<feature type="non-terminal residue" evidence="2">
    <location>
        <position position="266"/>
    </location>
</feature>